<evidence type="ECO:0000313" key="3">
    <source>
        <dbReference type="EMBL" id="EEB15653.1"/>
    </source>
</evidence>
<dbReference type="InterPro" id="IPR000331">
    <property type="entry name" value="Rap/Ran_GAP_dom"/>
</dbReference>
<gene>
    <name evidence="4" type="primary">8237181</name>
    <name evidence="3" type="ORF">Phum_PHUM378470</name>
</gene>
<dbReference type="GO" id="GO:0051056">
    <property type="term" value="P:regulation of small GTPase mediated signal transduction"/>
    <property type="evidence" value="ECO:0007669"/>
    <property type="project" value="InterPro"/>
</dbReference>
<dbReference type="EMBL" id="DS235430">
    <property type="protein sequence ID" value="EEB15653.1"/>
    <property type="molecule type" value="Genomic_DNA"/>
</dbReference>
<reference evidence="4" key="3">
    <citation type="submission" date="2021-02" db="UniProtKB">
        <authorList>
            <consortium name="EnsemblMetazoa"/>
        </authorList>
    </citation>
    <scope>IDENTIFICATION</scope>
    <source>
        <strain evidence="4">USDA</strain>
    </source>
</reference>
<reference evidence="3" key="2">
    <citation type="submission" date="2007-04" db="EMBL/GenBank/DDBJ databases">
        <title>The genome of the human body louse.</title>
        <authorList>
            <consortium name="The Human Body Louse Genome Consortium"/>
            <person name="Kirkness E."/>
            <person name="Walenz B."/>
            <person name="Hass B."/>
            <person name="Bruggner R."/>
            <person name="Strausberg R."/>
        </authorList>
    </citation>
    <scope>NUCLEOTIDE SEQUENCE</scope>
    <source>
        <strain evidence="3">USDA</strain>
    </source>
</reference>
<dbReference type="Gene3D" id="3.40.50.11210">
    <property type="entry name" value="Rap/Ran-GAP"/>
    <property type="match status" value="1"/>
</dbReference>
<evidence type="ECO:0000313" key="5">
    <source>
        <dbReference type="Proteomes" id="UP000009046"/>
    </source>
</evidence>
<dbReference type="eggNOG" id="KOG3652">
    <property type="taxonomic scope" value="Eukaryota"/>
</dbReference>
<dbReference type="InterPro" id="IPR035974">
    <property type="entry name" value="Rap/Ran-GAP_sf"/>
</dbReference>
<dbReference type="OrthoDB" id="10009983at2759"/>
<dbReference type="Pfam" id="PF20412">
    <property type="entry name" value="RALGAPB_N"/>
    <property type="match status" value="1"/>
</dbReference>
<dbReference type="EMBL" id="AAZO01004426">
    <property type="status" value="NOT_ANNOTATED_CDS"/>
    <property type="molecule type" value="Genomic_DNA"/>
</dbReference>
<organism>
    <name type="scientific">Pediculus humanus subsp. corporis</name>
    <name type="common">Body louse</name>
    <dbReference type="NCBI Taxonomy" id="121224"/>
    <lineage>
        <taxon>Eukaryota</taxon>
        <taxon>Metazoa</taxon>
        <taxon>Ecdysozoa</taxon>
        <taxon>Arthropoda</taxon>
        <taxon>Hexapoda</taxon>
        <taxon>Insecta</taxon>
        <taxon>Pterygota</taxon>
        <taxon>Neoptera</taxon>
        <taxon>Paraneoptera</taxon>
        <taxon>Psocodea</taxon>
        <taxon>Troctomorpha</taxon>
        <taxon>Phthiraptera</taxon>
        <taxon>Anoplura</taxon>
        <taxon>Pediculidae</taxon>
        <taxon>Pediculus</taxon>
    </lineage>
</organism>
<dbReference type="RefSeq" id="XP_002428391.1">
    <property type="nucleotide sequence ID" value="XM_002428346.1"/>
</dbReference>
<dbReference type="KEGG" id="phu:Phum_PHUM378470"/>
<dbReference type="InterPro" id="IPR039930">
    <property type="entry name" value="RALGAPB"/>
</dbReference>
<name>E0VQJ7_PEDHC</name>
<dbReference type="InterPro" id="IPR046859">
    <property type="entry name" value="RGPA/RALGAPB_N"/>
</dbReference>
<dbReference type="PANTHER" id="PTHR21344">
    <property type="entry name" value="RAL GTPASE-ACTIVATING PROTEIN SUBUNIT BETA"/>
    <property type="match status" value="1"/>
</dbReference>
<evidence type="ECO:0000259" key="2">
    <source>
        <dbReference type="PROSITE" id="PS50085"/>
    </source>
</evidence>
<evidence type="ECO:0000256" key="1">
    <source>
        <dbReference type="ARBA" id="ARBA00022468"/>
    </source>
</evidence>
<dbReference type="OMA" id="CWEECCV"/>
<dbReference type="HOGENOM" id="CLU_005005_1_0_1"/>
<reference evidence="3" key="1">
    <citation type="submission" date="2007-04" db="EMBL/GenBank/DDBJ databases">
        <title>Annotation of Pediculus humanus corporis strain USDA.</title>
        <authorList>
            <person name="Kirkness E."/>
            <person name="Hannick L."/>
            <person name="Hass B."/>
            <person name="Bruggner R."/>
            <person name="Lawson D."/>
            <person name="Bidwell S."/>
            <person name="Joardar V."/>
            <person name="Caler E."/>
            <person name="Walenz B."/>
            <person name="Inman J."/>
            <person name="Schobel S."/>
            <person name="Galinsky K."/>
            <person name="Amedeo P."/>
            <person name="Strausberg R."/>
        </authorList>
    </citation>
    <scope>NUCLEOTIDE SEQUENCE</scope>
    <source>
        <strain evidence="3">USDA</strain>
    </source>
</reference>
<dbReference type="PANTHER" id="PTHR21344:SF1">
    <property type="entry name" value="RAL GTPASE-ACTIVATING PROTEIN SUBUNIT BETA"/>
    <property type="match status" value="1"/>
</dbReference>
<dbReference type="FunCoup" id="E0VQJ7">
    <property type="interactions" value="1631"/>
</dbReference>
<keyword evidence="1" id="KW-0343">GTPase activation</keyword>
<dbReference type="InParanoid" id="E0VQJ7"/>
<dbReference type="EnsemblMetazoa" id="PHUM378470-RA">
    <property type="protein sequence ID" value="PHUM378470-PA"/>
    <property type="gene ID" value="PHUM378470"/>
</dbReference>
<dbReference type="GO" id="GO:0005096">
    <property type="term" value="F:GTPase activator activity"/>
    <property type="evidence" value="ECO:0007669"/>
    <property type="project" value="UniProtKB-KW"/>
</dbReference>
<dbReference type="SUPFAM" id="SSF111347">
    <property type="entry name" value="Rap/Ran-GAP"/>
    <property type="match status" value="1"/>
</dbReference>
<proteinExistence type="predicted"/>
<dbReference type="PROSITE" id="PS50085">
    <property type="entry name" value="RAPGAP"/>
    <property type="match status" value="1"/>
</dbReference>
<protein>
    <recommendedName>
        <fullName evidence="2">Rap-GAP domain-containing protein</fullName>
    </recommendedName>
</protein>
<feature type="domain" description="Rap-GAP" evidence="2">
    <location>
        <begin position="1135"/>
        <end position="1379"/>
    </location>
</feature>
<dbReference type="GeneID" id="8237181"/>
<accession>E0VQJ7</accession>
<evidence type="ECO:0000313" key="4">
    <source>
        <dbReference type="EnsemblMetazoa" id="PHUM378470-PA"/>
    </source>
</evidence>
<sequence length="1460" mass="164632">MYSEWTSISSHFQWLNDERNSVLTKYPDYVGRNVVTTVLKPLASNLGITQASEPSPFMSDDEVLWNMQVICYGLSLPFSEHDIIRDCVSVYCEWLSSLNPVPKVSVPHPVCDDPNLYGRKIICHFYNLFVPRKGEAPDTINKQAVLCHRVLRTIQSIAQTSKVINQETWETLLLFLLSINDTILSPPVIKDDICDQLSERVLSVLLEVWLLACVRCFPSPPLWKTLKEMCLNWRHRIALIEQWNRVHLVLMSKILGFLFGPNYPPLKICEDDVQLIPVDATADCIVQSWYRFLHCLGNPVNLCKPSVISQTPEFLQYAITNDSVVDPCQHPCLNALPQIFLKAIKGIAGEVDAFLGKCNVNISLFIKNLLFDCSYSKWQFKITGFKKEMDLLPSTQTPPTQRRLPKSLSVAPSSVAKGIFLTFAPSRPKCNSILHFFGDWLFEAANIGIHHRIFSSTGSKINLTPFVIDSRKTSSNSSQPSSLTDDSDLFDATTMNKFEAGRAEAFGALCRIFTAKKTGEEILPVYLSRFYISLYLGLQSHENRECTDVIASILINSTDIFRLDLDGVLILLPSYIEALELVFFKGSKTLNGFKTELRQASIQLLLSMIALPLHFQDLQIKEMFPIHSEEKNLTVGELKSRLLNLLITALEVETDPINVQMLLGGLILSVEDSACSEEEESVMQPDNTSNLISSGKSLSQVDRRSLGDWTDFSHDSINGKKLHCTFKCYCAHGLFISTTYLVCQRLISSWKSELNVSLAALEVLSALARIYVKYSDILESKRAVKWLCDYIVIQCNRPPPAHSKDLHSTIVAAFSCLSVWLVSHPILLNDKDCFSTVMDVVELGISGSISQGKAGEPVKMKDQKELKPASMRVRDAAESLLNRILEQVGYFPSPCGAESLSSLLDEISLLKYCNSWPGGDIDRVSACQRFKYFVVDNSILLALLEEPLGNDQDPQPTVTVIIRGPFGRHAWTMQLRHLPRHKSGIKHQHTSNPGRPIPINDVGLKYDIKHQHFPDNIEKIPLCKVDKSIPSMRSLTLDEKLSDEQTKMIELLENQLELEEAIKRIGQQSERSLEFPDPDRECYPPSVKNEFQTARLFLSHFGLLFLDSEVVISINHLATPLVMLDNSIPGFCTDLEALDSISSRTCDTVHVFYVRTGQKSVQEILSNAAADSVVDPRFMEMLDSLGWPVNVHQHPGWTGNTSTSWKVQSLSKQFEDDCDKNNPCIYSGDKYILYWADISSEIAFIVPTQKSNIQIQLESDPSLLLGKQGKKNVFAQAVNNQNQNQFKMKTGSLDLDKNDKEKVEPTRPGRRLGVLKNQPFMNPPTKVMLVWLESYEDHITFPVDGLLGYCNTGLETMPQKPEDTYVIFLHALSSGLLRVKLQGPTGRMSLSIPLVDGIVVSERTLSSLVRQTALNICKRKRLDNDSYHPPHVRRRLKVQEFTSRYKRNLTHSQLLSFLFS</sequence>
<dbReference type="Proteomes" id="UP000009046">
    <property type="component" value="Unassembled WGS sequence"/>
</dbReference>
<dbReference type="CTD" id="8237181"/>
<keyword evidence="5" id="KW-1185">Reference proteome</keyword>
<dbReference type="VEuPathDB" id="VectorBase:PHUM378470"/>
<dbReference type="STRING" id="121224.E0VQJ7"/>